<gene>
    <name evidence="1" type="ORF">OUZ56_027065</name>
</gene>
<proteinExistence type="predicted"/>
<name>A0ABQ9ZNZ3_9CRUS</name>
<comment type="caution">
    <text evidence="1">The sequence shown here is derived from an EMBL/GenBank/DDBJ whole genome shotgun (WGS) entry which is preliminary data.</text>
</comment>
<keyword evidence="2" id="KW-1185">Reference proteome</keyword>
<organism evidence="1 2">
    <name type="scientific">Daphnia magna</name>
    <dbReference type="NCBI Taxonomy" id="35525"/>
    <lineage>
        <taxon>Eukaryota</taxon>
        <taxon>Metazoa</taxon>
        <taxon>Ecdysozoa</taxon>
        <taxon>Arthropoda</taxon>
        <taxon>Crustacea</taxon>
        <taxon>Branchiopoda</taxon>
        <taxon>Diplostraca</taxon>
        <taxon>Cladocera</taxon>
        <taxon>Anomopoda</taxon>
        <taxon>Daphniidae</taxon>
        <taxon>Daphnia</taxon>
    </lineage>
</organism>
<dbReference type="Proteomes" id="UP001234178">
    <property type="component" value="Unassembled WGS sequence"/>
</dbReference>
<reference evidence="1 2" key="1">
    <citation type="journal article" date="2023" name="Nucleic Acids Res.">
        <title>The hologenome of Daphnia magna reveals possible DNA methylation and microbiome-mediated evolution of the host genome.</title>
        <authorList>
            <person name="Chaturvedi A."/>
            <person name="Li X."/>
            <person name="Dhandapani V."/>
            <person name="Marshall H."/>
            <person name="Kissane S."/>
            <person name="Cuenca-Cambronero M."/>
            <person name="Asole G."/>
            <person name="Calvet F."/>
            <person name="Ruiz-Romero M."/>
            <person name="Marangio P."/>
            <person name="Guigo R."/>
            <person name="Rago D."/>
            <person name="Mirbahai L."/>
            <person name="Eastwood N."/>
            <person name="Colbourne J.K."/>
            <person name="Zhou J."/>
            <person name="Mallon E."/>
            <person name="Orsini L."/>
        </authorList>
    </citation>
    <scope>NUCLEOTIDE SEQUENCE [LARGE SCALE GENOMIC DNA]</scope>
    <source>
        <strain evidence="1">LRV0_1</strain>
    </source>
</reference>
<accession>A0ABQ9ZNZ3</accession>
<protein>
    <submittedName>
        <fullName evidence="1">Uncharacterized protein</fullName>
    </submittedName>
</protein>
<dbReference type="EMBL" id="JAOYFB010000004">
    <property type="protein sequence ID" value="KAK4014543.1"/>
    <property type="molecule type" value="Genomic_DNA"/>
</dbReference>
<evidence type="ECO:0000313" key="1">
    <source>
        <dbReference type="EMBL" id="KAK4014543.1"/>
    </source>
</evidence>
<evidence type="ECO:0000313" key="2">
    <source>
        <dbReference type="Proteomes" id="UP001234178"/>
    </source>
</evidence>
<sequence>MPHDPLGMRFVYSSSAPLYPLVLMGQPHLKCLYAILDVEFADLCIPITFPRETGETSRQCLLYQIPADCFVSRCKLNN</sequence>